<dbReference type="GO" id="GO:0016491">
    <property type="term" value="F:oxidoreductase activity"/>
    <property type="evidence" value="ECO:0007669"/>
    <property type="project" value="InterPro"/>
</dbReference>
<protein>
    <submittedName>
        <fullName evidence="4">Xanthine dehydrogenase family protein molybdopterin-binding subunit</fullName>
    </submittedName>
</protein>
<dbReference type="Pfam" id="PF02738">
    <property type="entry name" value="MoCoBD_1"/>
    <property type="match status" value="1"/>
</dbReference>
<dbReference type="InterPro" id="IPR012368">
    <property type="entry name" value="OxRdtase_Mopterin-bd_su_IorB"/>
</dbReference>
<evidence type="ECO:0000313" key="5">
    <source>
        <dbReference type="Proteomes" id="UP000593875"/>
    </source>
</evidence>
<dbReference type="InterPro" id="IPR046867">
    <property type="entry name" value="AldOxase/xan_DH_MoCoBD2"/>
</dbReference>
<dbReference type="EMBL" id="CP062941">
    <property type="protein sequence ID" value="QOL49291.1"/>
    <property type="molecule type" value="Genomic_DNA"/>
</dbReference>
<accession>A0A7L9U2J1</accession>
<dbReference type="AlphaFoldDB" id="A0A7L9U2J1"/>
<dbReference type="Pfam" id="PF20256">
    <property type="entry name" value="MoCoBD_2"/>
    <property type="match status" value="2"/>
</dbReference>
<keyword evidence="5" id="KW-1185">Reference proteome</keyword>
<keyword evidence="2" id="KW-0472">Membrane</keyword>
<keyword evidence="2" id="KW-1133">Transmembrane helix</keyword>
<sequence length="775" mass="81488">MRDTNTPDAKPAPDAVPGQTRGKRRSRRRFLLGGLVAGGALLVGWGTRPPRQRLHTSAPLPVANGAVALNGWIAVNPDGTVSVVVPRSEMGQGVHTALPMLVAEELDAALDSVRIAAAPIDKIFGNLAVLRENLPFHPDDRGNVKDGAQWMLAKVGRELGIMFTGGSTSVKDAWQPMREAGAVARAMLVKAACEGWKSNAADCRTQNGVVIHKDGRRASYASLAARAAEVGAGIDAGDVRLKEPREFRLIGKPVPRRDTAGKVDGSARFGIDARPPGMLYAAVKMAPVVGATVVSFDAAAVKAMPGVVGIADVSASLGPYAGAGAGVAVIAHSWWQAKTAAAALPVQWNEEAGRGLSSESIFAGFAAALDKESGFTYYESGTQDVGGVAKTITAEYRAPFLAHATMEPVNCTAQVANGKVRLWASTQVPSIAVDVAAKVAGVAREDVTIEVMLLGGGFGRRLEGDMVAQAVAVALAAKGKPVQLIWTREDDTTHDVYRPAALARFKASLDAQGRLLAWDNKSASGAIGHQYFPRNLGLPGMGPDKTTAEGEYDMQYEIRNQRIAHVIVDSAVPLGYWRSVGHSHNAFFKEAFLDEVAHAAGQDPVQYRRTLLKDHPRHLAVLDAAVSKAGAPAPGRAHGVAVHQSFGSIVAQVAEVSVEGSDIRVHRVVCAIDCGIVVNPNIVAQQMESAVVFGLSAALGGEITIKDGRVQQSNFGDYPVLRMDRAPIVETVIVPSAEPPEGVGEPGVPPVAPAVAAAVFKLTGRRLRSLPLRLG</sequence>
<dbReference type="SMART" id="SM01008">
    <property type="entry name" value="Ald_Xan_dh_C"/>
    <property type="match status" value="1"/>
</dbReference>
<feature type="domain" description="Aldehyde oxidase/xanthine dehydrogenase a/b hammerhead" evidence="3">
    <location>
        <begin position="264"/>
        <end position="352"/>
    </location>
</feature>
<dbReference type="PIRSF" id="PIRSF036389">
    <property type="entry name" value="IOR_B"/>
    <property type="match status" value="1"/>
</dbReference>
<dbReference type="InterPro" id="IPR008274">
    <property type="entry name" value="AldOxase/xan_DH_MoCoBD1"/>
</dbReference>
<organism evidence="4 5">
    <name type="scientific">Massilia litorea</name>
    <dbReference type="NCBI Taxonomy" id="2769491"/>
    <lineage>
        <taxon>Bacteria</taxon>
        <taxon>Pseudomonadati</taxon>
        <taxon>Pseudomonadota</taxon>
        <taxon>Betaproteobacteria</taxon>
        <taxon>Burkholderiales</taxon>
        <taxon>Oxalobacteraceae</taxon>
        <taxon>Telluria group</taxon>
        <taxon>Massilia</taxon>
    </lineage>
</organism>
<evidence type="ECO:0000256" key="1">
    <source>
        <dbReference type="SAM" id="MobiDB-lite"/>
    </source>
</evidence>
<gene>
    <name evidence="4" type="ORF">LPB04_20670</name>
</gene>
<dbReference type="Gene3D" id="3.90.1170.50">
    <property type="entry name" value="Aldehyde oxidase/xanthine dehydrogenase, a/b hammerhead"/>
    <property type="match status" value="1"/>
</dbReference>
<evidence type="ECO:0000259" key="3">
    <source>
        <dbReference type="SMART" id="SM01008"/>
    </source>
</evidence>
<evidence type="ECO:0000256" key="2">
    <source>
        <dbReference type="SAM" id="Phobius"/>
    </source>
</evidence>
<feature type="transmembrane region" description="Helical" evidence="2">
    <location>
        <begin position="30"/>
        <end position="47"/>
    </location>
</feature>
<evidence type="ECO:0000313" key="4">
    <source>
        <dbReference type="EMBL" id="QOL49291.1"/>
    </source>
</evidence>
<dbReference type="KEGG" id="mlir:LPB04_20670"/>
<reference evidence="4 5" key="1">
    <citation type="submission" date="2020-10" db="EMBL/GenBank/DDBJ databases">
        <title>Genome sequencing of Massilia sp. LPB0304.</title>
        <authorList>
            <person name="Kim J."/>
        </authorList>
    </citation>
    <scope>NUCLEOTIDE SEQUENCE [LARGE SCALE GENOMIC DNA]</scope>
    <source>
        <strain evidence="4 5">LPB0304</strain>
    </source>
</reference>
<dbReference type="Gene3D" id="3.30.365.10">
    <property type="entry name" value="Aldehyde oxidase/xanthine dehydrogenase, molybdopterin binding domain"/>
    <property type="match status" value="4"/>
</dbReference>
<proteinExistence type="predicted"/>
<name>A0A7L9U2J1_9BURK</name>
<dbReference type="PROSITE" id="PS51318">
    <property type="entry name" value="TAT"/>
    <property type="match status" value="1"/>
</dbReference>
<dbReference type="PANTHER" id="PTHR47495">
    <property type="entry name" value="ALDEHYDE DEHYDROGENASE"/>
    <property type="match status" value="1"/>
</dbReference>
<dbReference type="Proteomes" id="UP000593875">
    <property type="component" value="Chromosome"/>
</dbReference>
<dbReference type="InterPro" id="IPR006311">
    <property type="entry name" value="TAT_signal"/>
</dbReference>
<dbReference type="InterPro" id="IPR052516">
    <property type="entry name" value="N-heterocyclic_Hydroxylase"/>
</dbReference>
<dbReference type="RefSeq" id="WP_193686333.1">
    <property type="nucleotide sequence ID" value="NZ_CP062941.1"/>
</dbReference>
<dbReference type="SUPFAM" id="SSF56003">
    <property type="entry name" value="Molybdenum cofactor-binding domain"/>
    <property type="match status" value="2"/>
</dbReference>
<feature type="region of interest" description="Disordered" evidence="1">
    <location>
        <begin position="1"/>
        <end position="25"/>
    </location>
</feature>
<keyword evidence="2" id="KW-0812">Transmembrane</keyword>
<dbReference type="PANTHER" id="PTHR47495:SF2">
    <property type="entry name" value="ALDEHYDE DEHYDROGENASE"/>
    <property type="match status" value="1"/>
</dbReference>
<dbReference type="InterPro" id="IPR000674">
    <property type="entry name" value="Ald_Oxase/Xan_DH_a/b"/>
</dbReference>
<dbReference type="InterPro" id="IPR037165">
    <property type="entry name" value="AldOxase/xan_DH_Mopterin-bd_sf"/>
</dbReference>